<dbReference type="Ensembl" id="ENSCSAVT00000003019.1">
    <property type="protein sequence ID" value="ENSCSAVP00000002974.1"/>
    <property type="gene ID" value="ENSCSAVG00000001777.1"/>
</dbReference>
<dbReference type="InterPro" id="IPR027443">
    <property type="entry name" value="IPNS-like_sf"/>
</dbReference>
<evidence type="ECO:0000259" key="1">
    <source>
        <dbReference type="Pfam" id="PF14226"/>
    </source>
</evidence>
<organism evidence="2 3">
    <name type="scientific">Ciona savignyi</name>
    <name type="common">Pacific transparent sea squirt</name>
    <dbReference type="NCBI Taxonomy" id="51511"/>
    <lineage>
        <taxon>Eukaryota</taxon>
        <taxon>Metazoa</taxon>
        <taxon>Chordata</taxon>
        <taxon>Tunicata</taxon>
        <taxon>Ascidiacea</taxon>
        <taxon>Phlebobranchia</taxon>
        <taxon>Cionidae</taxon>
        <taxon>Ciona</taxon>
    </lineage>
</organism>
<reference evidence="2" key="2">
    <citation type="submission" date="2025-08" db="UniProtKB">
        <authorList>
            <consortium name="Ensembl"/>
        </authorList>
    </citation>
    <scope>IDENTIFICATION</scope>
</reference>
<keyword evidence="3" id="KW-1185">Reference proteome</keyword>
<dbReference type="OMA" id="FRTMEIC"/>
<feature type="domain" description="Non-haem dioxygenase N-terminal" evidence="1">
    <location>
        <begin position="4"/>
        <end position="108"/>
    </location>
</feature>
<sequence>MSYIPVIDFGSCNPSAPISQQSLETVGGDLTHAFCSVGFAYLSNTGIFKEDVDKVNNATKSFFTAPTDVKNQYERNNDLNYGYSGLCVERVNLDRPADYKEAYDISGKAFFQDANEYKWP</sequence>
<dbReference type="Proteomes" id="UP000007875">
    <property type="component" value="Unassembled WGS sequence"/>
</dbReference>
<dbReference type="InterPro" id="IPR026992">
    <property type="entry name" value="DIOX_N"/>
</dbReference>
<accession>H2YCC6</accession>
<dbReference type="STRING" id="51511.ENSCSAVP00000002974"/>
<dbReference type="SUPFAM" id="SSF51197">
    <property type="entry name" value="Clavaminate synthase-like"/>
    <property type="match status" value="1"/>
</dbReference>
<reference evidence="3" key="1">
    <citation type="submission" date="2003-08" db="EMBL/GenBank/DDBJ databases">
        <authorList>
            <person name="Birren B."/>
            <person name="Nusbaum C."/>
            <person name="Abebe A."/>
            <person name="Abouelleil A."/>
            <person name="Adekoya E."/>
            <person name="Ait-zahra M."/>
            <person name="Allen N."/>
            <person name="Allen T."/>
            <person name="An P."/>
            <person name="Anderson M."/>
            <person name="Anderson S."/>
            <person name="Arachchi H."/>
            <person name="Armbruster J."/>
            <person name="Bachantsang P."/>
            <person name="Baldwin J."/>
            <person name="Barry A."/>
            <person name="Bayul T."/>
            <person name="Blitshsteyn B."/>
            <person name="Bloom T."/>
            <person name="Blye J."/>
            <person name="Boguslavskiy L."/>
            <person name="Borowsky M."/>
            <person name="Boukhgalter B."/>
            <person name="Brunache A."/>
            <person name="Butler J."/>
            <person name="Calixte N."/>
            <person name="Calvo S."/>
            <person name="Camarata J."/>
            <person name="Campo K."/>
            <person name="Chang J."/>
            <person name="Cheshatsang Y."/>
            <person name="Citroen M."/>
            <person name="Collymore A."/>
            <person name="Considine T."/>
            <person name="Cook A."/>
            <person name="Cooke P."/>
            <person name="Corum B."/>
            <person name="Cuomo C."/>
            <person name="David R."/>
            <person name="Dawoe T."/>
            <person name="Degray S."/>
            <person name="Dodge S."/>
            <person name="Dooley K."/>
            <person name="Dorje P."/>
            <person name="Dorjee K."/>
            <person name="Dorris L."/>
            <person name="Duffey N."/>
            <person name="Dupes A."/>
            <person name="Elkins T."/>
            <person name="Engels R."/>
            <person name="Erickson J."/>
            <person name="Farina A."/>
            <person name="Faro S."/>
            <person name="Ferreira P."/>
            <person name="Fischer H."/>
            <person name="Fitzgerald M."/>
            <person name="Foley K."/>
            <person name="Gage D."/>
            <person name="Galagan J."/>
            <person name="Gearin G."/>
            <person name="Gnerre S."/>
            <person name="Gnirke A."/>
            <person name="Goyette A."/>
            <person name="Graham J."/>
            <person name="Grandbois E."/>
            <person name="Gyaltsen K."/>
            <person name="Hafez N."/>
            <person name="Hagopian D."/>
            <person name="Hagos B."/>
            <person name="Hall J."/>
            <person name="Hatcher B."/>
            <person name="Heller A."/>
            <person name="Higgins H."/>
            <person name="Honan T."/>
            <person name="Horn A."/>
            <person name="Houde N."/>
            <person name="Hughes L."/>
            <person name="Hulme W."/>
            <person name="Husby E."/>
            <person name="Iliev I."/>
            <person name="Jaffe D."/>
            <person name="Jones C."/>
            <person name="Kamal M."/>
            <person name="Kamat A."/>
            <person name="Kamvysselis M."/>
            <person name="Karlsson E."/>
            <person name="Kells C."/>
            <person name="Kieu A."/>
            <person name="Kisner P."/>
            <person name="Kodira C."/>
            <person name="Kulbokas E."/>
            <person name="Labutti K."/>
            <person name="Lama D."/>
            <person name="Landers T."/>
            <person name="Leger J."/>
            <person name="Levine S."/>
            <person name="Lewis D."/>
            <person name="Lewis T."/>
            <person name="Lindblad-toh K."/>
            <person name="Liu X."/>
            <person name="Lokyitsang T."/>
            <person name="Lokyitsang Y."/>
            <person name="Lucien O."/>
            <person name="Lui A."/>
            <person name="Ma L.J."/>
            <person name="Mabbitt R."/>
            <person name="Macdonald J."/>
            <person name="Maclean C."/>
            <person name="Major J."/>
            <person name="Manning J."/>
            <person name="Marabella R."/>
            <person name="Maru K."/>
            <person name="Matthews C."/>
            <person name="Mauceli E."/>
            <person name="Mccarthy M."/>
            <person name="Mcdonough S."/>
            <person name="Mcghee T."/>
            <person name="Meldrim J."/>
            <person name="Meneus L."/>
            <person name="Mesirov J."/>
            <person name="Mihalev A."/>
            <person name="Mihova T."/>
            <person name="Mikkelsen T."/>
            <person name="Mlenga V."/>
            <person name="Moru K."/>
            <person name="Mozes J."/>
            <person name="Mulrain L."/>
            <person name="Munson G."/>
            <person name="Naylor J."/>
            <person name="Newes C."/>
            <person name="Nguyen C."/>
            <person name="Nguyen N."/>
            <person name="Nguyen T."/>
            <person name="Nicol R."/>
            <person name="Nielsen C."/>
            <person name="Nizzari M."/>
            <person name="Norbu C."/>
            <person name="Norbu N."/>
            <person name="O'donnell P."/>
            <person name="Okoawo O."/>
            <person name="O'leary S."/>
            <person name="Omotosho B."/>
            <person name="O'neill K."/>
            <person name="Osman S."/>
            <person name="Parker S."/>
            <person name="Perrin D."/>
            <person name="Phunkhang P."/>
            <person name="Piqani B."/>
            <person name="Purcell S."/>
            <person name="Rachupka T."/>
            <person name="Ramasamy U."/>
            <person name="Rameau R."/>
            <person name="Ray V."/>
            <person name="Raymond C."/>
            <person name="Retta R."/>
            <person name="Richardson S."/>
            <person name="Rise C."/>
            <person name="Rodriguez J."/>
            <person name="Rogers J."/>
            <person name="Rogov P."/>
            <person name="Rutman M."/>
            <person name="Schupbach R."/>
            <person name="Seaman C."/>
            <person name="Settipalli S."/>
            <person name="Sharpe T."/>
            <person name="Sheridan J."/>
            <person name="Sherpa N."/>
            <person name="Shi J."/>
            <person name="Smirnov S."/>
            <person name="Smith C."/>
            <person name="Sougnez C."/>
            <person name="Spencer B."/>
            <person name="Stalker J."/>
            <person name="Stange-thomann N."/>
            <person name="Stavropoulos S."/>
            <person name="Stetson K."/>
            <person name="Stone C."/>
            <person name="Stone S."/>
            <person name="Stubbs M."/>
            <person name="Talamas J."/>
            <person name="Tchuinga P."/>
            <person name="Tenzing P."/>
            <person name="Tesfaye S."/>
            <person name="Theodore J."/>
            <person name="Thoulutsang Y."/>
            <person name="Topham K."/>
            <person name="Towey S."/>
            <person name="Tsamla T."/>
            <person name="Tsomo N."/>
            <person name="Vallee D."/>
            <person name="Vassiliev H."/>
            <person name="Venkataraman V."/>
            <person name="Vinson J."/>
            <person name="Vo A."/>
            <person name="Wade C."/>
            <person name="Wang S."/>
            <person name="Wangchuk T."/>
            <person name="Wangdi T."/>
            <person name="Whittaker C."/>
            <person name="Wilkinson J."/>
            <person name="Wu Y."/>
            <person name="Wyman D."/>
            <person name="Yadav S."/>
            <person name="Yang S."/>
            <person name="Yang X."/>
            <person name="Yeager S."/>
            <person name="Yee E."/>
            <person name="Young G."/>
            <person name="Zainoun J."/>
            <person name="Zembeck L."/>
            <person name="Zimmer A."/>
            <person name="Zody M."/>
            <person name="Lander E."/>
        </authorList>
    </citation>
    <scope>NUCLEOTIDE SEQUENCE [LARGE SCALE GENOMIC DNA]</scope>
</reference>
<dbReference type="GeneTree" id="ENSGT01060000250538"/>
<evidence type="ECO:0000313" key="3">
    <source>
        <dbReference type="Proteomes" id="UP000007875"/>
    </source>
</evidence>
<dbReference type="HOGENOM" id="CLU_2338790_0_0_1"/>
<proteinExistence type="predicted"/>
<protein>
    <recommendedName>
        <fullName evidence="1">Non-haem dioxygenase N-terminal domain-containing protein</fullName>
    </recommendedName>
</protein>
<dbReference type="Pfam" id="PF14226">
    <property type="entry name" value="DIOX_N"/>
    <property type="match status" value="1"/>
</dbReference>
<reference evidence="2" key="3">
    <citation type="submission" date="2025-09" db="UniProtKB">
        <authorList>
            <consortium name="Ensembl"/>
        </authorList>
    </citation>
    <scope>IDENTIFICATION</scope>
</reference>
<dbReference type="InParanoid" id="H2YCC6"/>
<name>H2YCC6_CIOSA</name>
<evidence type="ECO:0000313" key="2">
    <source>
        <dbReference type="Ensembl" id="ENSCSAVP00000002974.1"/>
    </source>
</evidence>
<dbReference type="Gene3D" id="2.60.120.330">
    <property type="entry name" value="B-lactam Antibiotic, Isopenicillin N Synthase, Chain"/>
    <property type="match status" value="1"/>
</dbReference>
<dbReference type="AlphaFoldDB" id="H2YCC6"/>